<keyword evidence="3" id="KW-1185">Reference proteome</keyword>
<name>U4LSN8_PYROM</name>
<feature type="compositionally biased region" description="Low complexity" evidence="1">
    <location>
        <begin position="48"/>
        <end position="66"/>
    </location>
</feature>
<feature type="region of interest" description="Disordered" evidence="1">
    <location>
        <begin position="84"/>
        <end position="143"/>
    </location>
</feature>
<feature type="compositionally biased region" description="Acidic residues" evidence="1">
    <location>
        <begin position="90"/>
        <end position="101"/>
    </location>
</feature>
<evidence type="ECO:0000313" key="2">
    <source>
        <dbReference type="EMBL" id="CCX30321.1"/>
    </source>
</evidence>
<organism evidence="2 3">
    <name type="scientific">Pyronema omphalodes (strain CBS 100304)</name>
    <name type="common">Pyronema confluens</name>
    <dbReference type="NCBI Taxonomy" id="1076935"/>
    <lineage>
        <taxon>Eukaryota</taxon>
        <taxon>Fungi</taxon>
        <taxon>Dikarya</taxon>
        <taxon>Ascomycota</taxon>
        <taxon>Pezizomycotina</taxon>
        <taxon>Pezizomycetes</taxon>
        <taxon>Pezizales</taxon>
        <taxon>Pyronemataceae</taxon>
        <taxon>Pyronema</taxon>
    </lineage>
</organism>
<sequence length="143" mass="15207">MNYSTPSSISSIFSSLSNPASCGILPINAQRLRRNMRHYLTSTPPSTPGSDASSITSSSSSSSGPTYTPPPYSNWVFVTSAEVLARAAEGEEDGEEGEQAGEGEHGAQGGQSAAGGTIVKSGWTKRQYREESDKLRGKEWVFQ</sequence>
<feature type="compositionally biased region" description="Basic and acidic residues" evidence="1">
    <location>
        <begin position="127"/>
        <end position="143"/>
    </location>
</feature>
<proteinExistence type="predicted"/>
<dbReference type="AlphaFoldDB" id="U4LSN8"/>
<protein>
    <submittedName>
        <fullName evidence="2">Uncharacterized protein</fullName>
    </submittedName>
</protein>
<reference evidence="2 3" key="1">
    <citation type="journal article" date="2013" name="PLoS Genet.">
        <title>The genome and development-dependent transcriptomes of Pyronema confluens: a window into fungal evolution.</title>
        <authorList>
            <person name="Traeger S."/>
            <person name="Altegoer F."/>
            <person name="Freitag M."/>
            <person name="Gabaldon T."/>
            <person name="Kempken F."/>
            <person name="Kumar A."/>
            <person name="Marcet-Houben M."/>
            <person name="Poggeler S."/>
            <person name="Stajich J.E."/>
            <person name="Nowrousian M."/>
        </authorList>
    </citation>
    <scope>NUCLEOTIDE SEQUENCE [LARGE SCALE GENOMIC DNA]</scope>
    <source>
        <strain evidence="3">CBS 100304</strain>
        <tissue evidence="2">Vegetative mycelium</tissue>
    </source>
</reference>
<evidence type="ECO:0000256" key="1">
    <source>
        <dbReference type="SAM" id="MobiDB-lite"/>
    </source>
</evidence>
<evidence type="ECO:0000313" key="3">
    <source>
        <dbReference type="Proteomes" id="UP000018144"/>
    </source>
</evidence>
<dbReference type="EMBL" id="HF935433">
    <property type="protein sequence ID" value="CCX30321.1"/>
    <property type="molecule type" value="Genomic_DNA"/>
</dbReference>
<gene>
    <name evidence="2" type="ORF">PCON_08463</name>
</gene>
<feature type="region of interest" description="Disordered" evidence="1">
    <location>
        <begin position="35"/>
        <end position="71"/>
    </location>
</feature>
<accession>U4LSN8</accession>
<dbReference type="Proteomes" id="UP000018144">
    <property type="component" value="Unassembled WGS sequence"/>
</dbReference>